<protein>
    <submittedName>
        <fullName evidence="1">Uncharacterized protein</fullName>
    </submittedName>
</protein>
<reference evidence="1 2" key="1">
    <citation type="submission" date="2019-04" db="EMBL/GenBank/DDBJ databases">
        <title>Genome of a novel bacterium Candidatus Jettenia ecosi reconstructed from metagenome of an anammox bioreactor.</title>
        <authorList>
            <person name="Mardanov A.V."/>
            <person name="Beletsky A.V."/>
            <person name="Ravin N.V."/>
            <person name="Botchkova E.A."/>
            <person name="Litti Y.V."/>
            <person name="Nozhevnikova A.N."/>
        </authorList>
    </citation>
    <scope>NUCLEOTIDE SEQUENCE [LARGE SCALE GENOMIC DNA]</scope>
    <source>
        <strain evidence="1">J2</strain>
    </source>
</reference>
<proteinExistence type="predicted"/>
<sequence>MDEIMPDQFVCSDESPEILASAALTFEENLIVNDADGCPRYGCTCIAYEKCCGCLIQ</sequence>
<dbReference type="EMBL" id="SULG01000049">
    <property type="protein sequence ID" value="TLD41409.1"/>
    <property type="molecule type" value="Genomic_DNA"/>
</dbReference>
<dbReference type="AlphaFoldDB" id="A0A533QAP0"/>
<comment type="caution">
    <text evidence="1">The sequence shown here is derived from an EMBL/GenBank/DDBJ whole genome shotgun (WGS) entry which is preliminary data.</text>
</comment>
<gene>
    <name evidence="1" type="ORF">JETT_2311</name>
</gene>
<accession>A0A533QAP0</accession>
<organism evidence="1 2">
    <name type="scientific">Candidatus Jettenia ecosi</name>
    <dbReference type="NCBI Taxonomy" id="2494326"/>
    <lineage>
        <taxon>Bacteria</taxon>
        <taxon>Pseudomonadati</taxon>
        <taxon>Planctomycetota</taxon>
        <taxon>Candidatus Brocadiia</taxon>
        <taxon>Candidatus Brocadiales</taxon>
        <taxon>Candidatus Brocadiaceae</taxon>
        <taxon>Candidatus Jettenia</taxon>
    </lineage>
</organism>
<name>A0A533QAP0_9BACT</name>
<evidence type="ECO:0000313" key="2">
    <source>
        <dbReference type="Proteomes" id="UP000319783"/>
    </source>
</evidence>
<evidence type="ECO:0000313" key="1">
    <source>
        <dbReference type="EMBL" id="TLD41409.1"/>
    </source>
</evidence>
<dbReference type="Proteomes" id="UP000319783">
    <property type="component" value="Unassembled WGS sequence"/>
</dbReference>